<keyword evidence="3" id="KW-1185">Reference proteome</keyword>
<organism evidence="2 3">
    <name type="scientific">Gracilimonas mengyeensis</name>
    <dbReference type="NCBI Taxonomy" id="1302730"/>
    <lineage>
        <taxon>Bacteria</taxon>
        <taxon>Pseudomonadati</taxon>
        <taxon>Balneolota</taxon>
        <taxon>Balneolia</taxon>
        <taxon>Balneolales</taxon>
        <taxon>Balneolaceae</taxon>
        <taxon>Gracilimonas</taxon>
    </lineage>
</organism>
<dbReference type="InterPro" id="IPR045538">
    <property type="entry name" value="CIS_TMP"/>
</dbReference>
<sequence length="1205" mass="140781">MNLNEHKIQENRFEISFVGEESASRSFQSRFSVILKSRLAPMMDRVMDEFHGEGQFTKINRLQLDLGTVSLRTFEHDIEQKLKEELRKQLKKAHADAGIQQQNSAKTAQGRSEAQHKLELLNYYLMSGRLPWWGQSQQKITMEDLFLQMLSSNKTALLKWLRKKGHVSHLRSRLVKQFNEATLLKLVGSLVPAEREFIKDYVRDIRRAHKKKVITKTSEEQLNEALWDVILSYLLQDRGTRFNRKAFLKWNLSKLAGKYRIEYEELVKRLQHSLDQIEVNQKYHSELKDLIKEISYESRDLGKEESHSVQKRSEALIHFIAFMEGRRMEMNEKHASISQLWAVLLKQEKLALVEAVLLYAKSASVRKRLVKGLSEKALSELVEALEPSHAGFILSFLEHAESIREQQHIQTKSRDDFRQSVWEFVVQFLVEEKGTRFNQKEFVRSNLKHLAIKYRVSFEEVLSYFMEIVEQAKTKTKPSASLPELVIALFEENRETSAKKKAVSYTDSVVIAQWDRFEVLKIYLQSGFTEMKKSRRFEVYKELFNQPEMQLQEFLKASLSSPEAMQRLVSDWNTEEFRRFLKESLLPADYKLVWSFWNVLREEMKFAQTLNIAERRIFFGSVIDMLVSARKPSALEIMQAMAGIAVTHFSVEKKVIIRVAERTSGLKSDEIMEQHLPERTAELIALLAAQPAGGAEVVKKLDKQSAIELLQFLAFRLELQSKVYVHGRSLRWEKVMFWVFKHQPKASEQFFKKPIRVSGLIERRRLTAFYRKSLEVAEKKSGQIPAVSRLKELLGSRVEENRQKAKRTELKGSVVEISPQVLFKFLEGDKATELSETELLTLLESLNRSHYKAIRQYLLQQVQNTDRIQSWMERFSDRVLLRLVHVISGTALAQKMRFTQEVLQSWRNTGGKSATVTTKEIRVLQWRIMLGFSEPIHSAGSQWKAAFVRHVLTTIYEGEKLITPKKINRRQQLMLALLRTKTKNTDTWWKPALNEVYKEWGQKLEDAGQIKTAAIEEQDLAQEKQHEEATEQGFEHDLDEPIYIENAGMVLLGAFLPMYFSRLEFLEGNKFRSPEALYRAVHLLQYMVSGEKEPNEYDLTLNKILCGMDIIEPVPRKVEFKKSELELSDSLLESMIEQWKMIGDTSVVGFRESFLKREGKLVDQEESWQLTVEVKGYDMLLDQLPWSISMVMHKWMQKRIQVEWR</sequence>
<evidence type="ECO:0000313" key="3">
    <source>
        <dbReference type="Proteomes" id="UP000317557"/>
    </source>
</evidence>
<name>A0A521BNL1_9BACT</name>
<dbReference type="AlphaFoldDB" id="A0A521BNL1"/>
<evidence type="ECO:0000256" key="1">
    <source>
        <dbReference type="SAM" id="Coils"/>
    </source>
</evidence>
<accession>A0A521BNL1</accession>
<feature type="coiled-coil region" evidence="1">
    <location>
        <begin position="76"/>
        <end position="103"/>
    </location>
</feature>
<dbReference type="RefSeq" id="WP_142453416.1">
    <property type="nucleotide sequence ID" value="NZ_FXTP01000002.1"/>
</dbReference>
<proteinExistence type="predicted"/>
<evidence type="ECO:0000313" key="2">
    <source>
        <dbReference type="EMBL" id="SMO48723.1"/>
    </source>
</evidence>
<dbReference type="OrthoDB" id="1488184at2"/>
<gene>
    <name evidence="2" type="ORF">SAMN06265219_102427</name>
</gene>
<reference evidence="2 3" key="1">
    <citation type="submission" date="2017-05" db="EMBL/GenBank/DDBJ databases">
        <authorList>
            <person name="Varghese N."/>
            <person name="Submissions S."/>
        </authorList>
    </citation>
    <scope>NUCLEOTIDE SEQUENCE [LARGE SCALE GENOMIC DNA]</scope>
    <source>
        <strain evidence="2 3">DSM 21985</strain>
    </source>
</reference>
<protein>
    <submittedName>
        <fullName evidence="2">Uncharacterized protein</fullName>
    </submittedName>
</protein>
<dbReference type="EMBL" id="FXTP01000002">
    <property type="protein sequence ID" value="SMO48723.1"/>
    <property type="molecule type" value="Genomic_DNA"/>
</dbReference>
<keyword evidence="1" id="KW-0175">Coiled coil</keyword>
<dbReference type="Proteomes" id="UP000317557">
    <property type="component" value="Unassembled WGS sequence"/>
</dbReference>
<dbReference type="Pfam" id="PF19268">
    <property type="entry name" value="CIS_TMP"/>
    <property type="match status" value="2"/>
</dbReference>